<reference evidence="1" key="1">
    <citation type="submission" date="2023-10" db="EMBL/GenBank/DDBJ databases">
        <title>Whole genome sequencing of actinobacterial strain Amycolatopsis sp. (BCA-696) identifies the underlying plant growth-promoting genes.</title>
        <authorList>
            <person name="Gandham P."/>
            <person name="Vadla N."/>
            <person name="Saji A."/>
            <person name="Srinivas V."/>
            <person name="Ruperao P."/>
            <person name="Selvanayagam S."/>
            <person name="Saxena R.K."/>
            <person name="Rathore A."/>
            <person name="Gopalakrishnan S."/>
            <person name="Thakur V."/>
        </authorList>
    </citation>
    <scope>NUCLEOTIDE SEQUENCE</scope>
    <source>
        <strain evidence="1">BCA-696</strain>
    </source>
</reference>
<evidence type="ECO:0000313" key="2">
    <source>
        <dbReference type="Proteomes" id="UP001456344"/>
    </source>
</evidence>
<dbReference type="Proteomes" id="UP001456344">
    <property type="component" value="Chromosome"/>
</dbReference>
<sequence length="244" mass="26322">MNREQRMVEALVELSDSLVNDFDVPGQLDRLATRCTELLDITAAAVVRVSADGGRWTSATSGSATDLFELLTREGPVLESCRTGAPVGPVGVAAARRQWPGFAVAASKAGYRQVSSVPMRLGEEVLGSVLLLHADAEGLQASDIRLARALADAATIGLVHEREIRQRTDIALQLQSALDSRVLIEQAKGFLAARQDMSVIDAFELISVYARQRRCPISDVARQIIEFGVFPVSPPRANGPFDAR</sequence>
<accession>A0ACD5BP89</accession>
<proteinExistence type="predicted"/>
<evidence type="ECO:0000313" key="1">
    <source>
        <dbReference type="EMBL" id="WYW21231.1"/>
    </source>
</evidence>
<protein>
    <submittedName>
        <fullName evidence="1">ANTAR domain-containing protein</fullName>
    </submittedName>
</protein>
<gene>
    <name evidence="1" type="ORF">LCL61_37370</name>
</gene>
<name>A0ACD5BP89_9PSEU</name>
<organism evidence="1 2">
    <name type="scientific">Amycolatopsis coloradensis</name>
    <dbReference type="NCBI Taxonomy" id="76021"/>
    <lineage>
        <taxon>Bacteria</taxon>
        <taxon>Bacillati</taxon>
        <taxon>Actinomycetota</taxon>
        <taxon>Actinomycetes</taxon>
        <taxon>Pseudonocardiales</taxon>
        <taxon>Pseudonocardiaceae</taxon>
        <taxon>Amycolatopsis</taxon>
    </lineage>
</organism>
<keyword evidence="2" id="KW-1185">Reference proteome</keyword>
<dbReference type="EMBL" id="CP150484">
    <property type="protein sequence ID" value="WYW21231.1"/>
    <property type="molecule type" value="Genomic_DNA"/>
</dbReference>